<protein>
    <submittedName>
        <fullName evidence="1">Uncharacterized protein</fullName>
    </submittedName>
</protein>
<evidence type="ECO:0000313" key="1">
    <source>
        <dbReference type="EMBL" id="JAV83112.1"/>
    </source>
</evidence>
<accession>A0A1Y1MBB3</accession>
<name>A0A1Y1MBB3_PHOPY</name>
<dbReference type="AlphaFoldDB" id="A0A1Y1MBB3"/>
<proteinExistence type="predicted"/>
<dbReference type="EMBL" id="GEZM01035735">
    <property type="protein sequence ID" value="JAV83112.1"/>
    <property type="molecule type" value="Transcribed_RNA"/>
</dbReference>
<organism evidence="1">
    <name type="scientific">Photinus pyralis</name>
    <name type="common">Common eastern firefly</name>
    <name type="synonym">Lampyris pyralis</name>
    <dbReference type="NCBI Taxonomy" id="7054"/>
    <lineage>
        <taxon>Eukaryota</taxon>
        <taxon>Metazoa</taxon>
        <taxon>Ecdysozoa</taxon>
        <taxon>Arthropoda</taxon>
        <taxon>Hexapoda</taxon>
        <taxon>Insecta</taxon>
        <taxon>Pterygota</taxon>
        <taxon>Neoptera</taxon>
        <taxon>Endopterygota</taxon>
        <taxon>Coleoptera</taxon>
        <taxon>Polyphaga</taxon>
        <taxon>Elateriformia</taxon>
        <taxon>Elateroidea</taxon>
        <taxon>Lampyridae</taxon>
        <taxon>Lampyrinae</taxon>
        <taxon>Photinus</taxon>
    </lineage>
</organism>
<reference evidence="1" key="1">
    <citation type="journal article" date="2016" name="Sci. Rep.">
        <title>Molecular characterization of firefly nuptial gifts: a multi-omics approach sheds light on postcopulatory sexual selection.</title>
        <authorList>
            <person name="Al-Wathiqui N."/>
            <person name="Fallon T.R."/>
            <person name="South A."/>
            <person name="Weng J.K."/>
            <person name="Lewis S.M."/>
        </authorList>
    </citation>
    <scope>NUCLEOTIDE SEQUENCE</scope>
</reference>
<sequence length="104" mass="11327">MVGSGAFLNTGGNEKTGRPLLLLVFRGDTRTCAFFYAKLRTVGPTCLVDDAVGHLIKNCAETSSPKLCEKFNTCSDYGKSFVELKKESSVVQRGLLLRFSSIKS</sequence>